<keyword evidence="4" id="KW-0449">Lipoprotein</keyword>
<comment type="similarity">
    <text evidence="2">Belongs to the LppX/LprAFG lipoprotein family.</text>
</comment>
<sequence>MRVASRVLVAGFGLLVAACGTPPVDPAQLLRDAKQSVDSASALHFTLTSQNVSGGSGPLITGGDGDAKRPDGFAGSLRVVDSGFSVSVEVVSAGGTFYARTPLSSTFDKTEPSKYGFGDPGKLLDPSNGLSSLLGVCSSPANAAGDRLNSEQLAEVTCAIPGARVAALLTSADPSQAVQATVGVDASSHQLRRVVMVGPFFDKAHPSTFTVVLDKYGEAVSITPPAG</sequence>
<accession>A0A934KPN5</accession>
<evidence type="ECO:0000256" key="3">
    <source>
        <dbReference type="ARBA" id="ARBA00022475"/>
    </source>
</evidence>
<organism evidence="4 5">
    <name type="scientific">Candidatus Amunia macphersoniae</name>
    <dbReference type="NCBI Taxonomy" id="3127014"/>
    <lineage>
        <taxon>Bacteria</taxon>
        <taxon>Bacillati</taxon>
        <taxon>Candidatus Dormiibacterota</taxon>
        <taxon>Candidatus Dormibacteria</taxon>
        <taxon>Candidatus Aeolococcales</taxon>
        <taxon>Candidatus Aeolococcaceae</taxon>
        <taxon>Candidatus Amunia</taxon>
    </lineage>
</organism>
<dbReference type="SUPFAM" id="SSF89392">
    <property type="entry name" value="Prokaryotic lipoproteins and lipoprotein localization factors"/>
    <property type="match status" value="1"/>
</dbReference>
<evidence type="ECO:0000256" key="2">
    <source>
        <dbReference type="ARBA" id="ARBA00009194"/>
    </source>
</evidence>
<dbReference type="Gene3D" id="2.50.20.20">
    <property type="match status" value="1"/>
</dbReference>
<evidence type="ECO:0000256" key="1">
    <source>
        <dbReference type="ARBA" id="ARBA00004196"/>
    </source>
</evidence>
<gene>
    <name evidence="4" type="ORF">JF887_10930</name>
</gene>
<dbReference type="InterPro" id="IPR029046">
    <property type="entry name" value="LolA/LolB/LppX"/>
</dbReference>
<dbReference type="PROSITE" id="PS51257">
    <property type="entry name" value="PROKAR_LIPOPROTEIN"/>
    <property type="match status" value="1"/>
</dbReference>
<name>A0A934KPN5_9BACT</name>
<protein>
    <submittedName>
        <fullName evidence="4">LppX_LprAFG lipoprotein</fullName>
    </submittedName>
</protein>
<keyword evidence="3" id="KW-0472">Membrane</keyword>
<reference evidence="4 5" key="1">
    <citation type="submission" date="2020-10" db="EMBL/GenBank/DDBJ databases">
        <title>Ca. Dormibacterota MAGs.</title>
        <authorList>
            <person name="Montgomery K."/>
        </authorList>
    </citation>
    <scope>NUCLEOTIDE SEQUENCE [LARGE SCALE GENOMIC DNA]</scope>
    <source>
        <strain evidence="4">Mitchell_Peninsula_5</strain>
    </source>
</reference>
<dbReference type="GO" id="GO:0030313">
    <property type="term" value="C:cell envelope"/>
    <property type="evidence" value="ECO:0007669"/>
    <property type="project" value="UniProtKB-SubCell"/>
</dbReference>
<dbReference type="InterPro" id="IPR009830">
    <property type="entry name" value="LppX/LprAFG"/>
</dbReference>
<dbReference type="CDD" id="cd16334">
    <property type="entry name" value="LppX-like"/>
    <property type="match status" value="1"/>
</dbReference>
<dbReference type="AlphaFoldDB" id="A0A934KPN5"/>
<evidence type="ECO:0000313" key="4">
    <source>
        <dbReference type="EMBL" id="MBJ7609925.1"/>
    </source>
</evidence>
<comment type="subcellular location">
    <subcellularLocation>
        <location evidence="1">Cell envelope</location>
    </subcellularLocation>
</comment>
<keyword evidence="3" id="KW-1003">Cell membrane</keyword>
<dbReference type="EMBL" id="JAEKNN010000053">
    <property type="protein sequence ID" value="MBJ7609925.1"/>
    <property type="molecule type" value="Genomic_DNA"/>
</dbReference>
<proteinExistence type="inferred from homology"/>
<evidence type="ECO:0000313" key="5">
    <source>
        <dbReference type="Proteomes" id="UP000614410"/>
    </source>
</evidence>
<dbReference type="Proteomes" id="UP000614410">
    <property type="component" value="Unassembled WGS sequence"/>
</dbReference>
<dbReference type="Pfam" id="PF07161">
    <property type="entry name" value="LppX_LprAFG"/>
    <property type="match status" value="1"/>
</dbReference>
<comment type="caution">
    <text evidence="4">The sequence shown here is derived from an EMBL/GenBank/DDBJ whole genome shotgun (WGS) entry which is preliminary data.</text>
</comment>